<comment type="caution">
    <text evidence="9">The sequence shown here is derived from an EMBL/GenBank/DDBJ whole genome shotgun (WGS) entry which is preliminary data.</text>
</comment>
<feature type="transmembrane region" description="Helical" evidence="8">
    <location>
        <begin position="179"/>
        <end position="200"/>
    </location>
</feature>
<name>A0ABW5CL28_9HYPH</name>
<keyword evidence="7 8" id="KW-0472">Membrane</keyword>
<evidence type="ECO:0000256" key="1">
    <source>
        <dbReference type="ARBA" id="ARBA00004651"/>
    </source>
</evidence>
<feature type="transmembrane region" description="Helical" evidence="8">
    <location>
        <begin position="229"/>
        <end position="249"/>
    </location>
</feature>
<keyword evidence="3" id="KW-1003">Cell membrane</keyword>
<comment type="subcellular location">
    <subcellularLocation>
        <location evidence="1">Cell membrane</location>
        <topology evidence="1">Multi-pass membrane protein</topology>
    </subcellularLocation>
</comment>
<evidence type="ECO:0000256" key="4">
    <source>
        <dbReference type="ARBA" id="ARBA00022519"/>
    </source>
</evidence>
<feature type="transmembrane region" description="Helical" evidence="8">
    <location>
        <begin position="21"/>
        <end position="40"/>
    </location>
</feature>
<evidence type="ECO:0000256" key="8">
    <source>
        <dbReference type="SAM" id="Phobius"/>
    </source>
</evidence>
<keyword evidence="2" id="KW-0813">Transport</keyword>
<evidence type="ECO:0000256" key="2">
    <source>
        <dbReference type="ARBA" id="ARBA00022448"/>
    </source>
</evidence>
<dbReference type="Pfam" id="PF02653">
    <property type="entry name" value="BPD_transp_2"/>
    <property type="match status" value="1"/>
</dbReference>
<organism evidence="9 10">
    <name type="scientific">Aureimonas populi</name>
    <dbReference type="NCBI Taxonomy" id="1701758"/>
    <lineage>
        <taxon>Bacteria</taxon>
        <taxon>Pseudomonadati</taxon>
        <taxon>Pseudomonadota</taxon>
        <taxon>Alphaproteobacteria</taxon>
        <taxon>Hyphomicrobiales</taxon>
        <taxon>Aurantimonadaceae</taxon>
        <taxon>Aureimonas</taxon>
    </lineage>
</organism>
<feature type="transmembrane region" description="Helical" evidence="8">
    <location>
        <begin position="52"/>
        <end position="72"/>
    </location>
</feature>
<accession>A0ABW5CL28</accession>
<keyword evidence="6 8" id="KW-1133">Transmembrane helix</keyword>
<evidence type="ECO:0000313" key="10">
    <source>
        <dbReference type="Proteomes" id="UP001597371"/>
    </source>
</evidence>
<feature type="transmembrane region" description="Helical" evidence="8">
    <location>
        <begin position="110"/>
        <end position="134"/>
    </location>
</feature>
<keyword evidence="4" id="KW-0997">Cell inner membrane</keyword>
<feature type="transmembrane region" description="Helical" evidence="8">
    <location>
        <begin position="141"/>
        <end position="159"/>
    </location>
</feature>
<evidence type="ECO:0000256" key="7">
    <source>
        <dbReference type="ARBA" id="ARBA00023136"/>
    </source>
</evidence>
<feature type="transmembrane region" description="Helical" evidence="8">
    <location>
        <begin position="79"/>
        <end position="98"/>
    </location>
</feature>
<reference evidence="10" key="1">
    <citation type="journal article" date="2019" name="Int. J. Syst. Evol. Microbiol.">
        <title>The Global Catalogue of Microorganisms (GCM) 10K type strain sequencing project: providing services to taxonomists for standard genome sequencing and annotation.</title>
        <authorList>
            <consortium name="The Broad Institute Genomics Platform"/>
            <consortium name="The Broad Institute Genome Sequencing Center for Infectious Disease"/>
            <person name="Wu L."/>
            <person name="Ma J."/>
        </authorList>
    </citation>
    <scope>NUCLEOTIDE SEQUENCE [LARGE SCALE GENOMIC DNA]</scope>
    <source>
        <strain evidence="10">ZS-35-S2</strain>
    </source>
</reference>
<keyword evidence="10" id="KW-1185">Reference proteome</keyword>
<dbReference type="EMBL" id="JBHUIJ010000010">
    <property type="protein sequence ID" value="MFD2237586.1"/>
    <property type="molecule type" value="Genomic_DNA"/>
</dbReference>
<dbReference type="PANTHER" id="PTHR32196">
    <property type="entry name" value="ABC TRANSPORTER PERMEASE PROTEIN YPHD-RELATED-RELATED"/>
    <property type="match status" value="1"/>
</dbReference>
<feature type="transmembrane region" description="Helical" evidence="8">
    <location>
        <begin position="285"/>
        <end position="305"/>
    </location>
</feature>
<dbReference type="CDD" id="cd06579">
    <property type="entry name" value="TM_PBP1_transp_AraH_like"/>
    <property type="match status" value="1"/>
</dbReference>
<dbReference type="InterPro" id="IPR001851">
    <property type="entry name" value="ABC_transp_permease"/>
</dbReference>
<dbReference type="RefSeq" id="WP_209738490.1">
    <property type="nucleotide sequence ID" value="NZ_CP072611.1"/>
</dbReference>
<evidence type="ECO:0000256" key="5">
    <source>
        <dbReference type="ARBA" id="ARBA00022692"/>
    </source>
</evidence>
<keyword evidence="5 8" id="KW-0812">Transmembrane</keyword>
<feature type="transmembrane region" description="Helical" evidence="8">
    <location>
        <begin position="311"/>
        <end position="330"/>
    </location>
</feature>
<evidence type="ECO:0000256" key="3">
    <source>
        <dbReference type="ARBA" id="ARBA00022475"/>
    </source>
</evidence>
<protein>
    <submittedName>
        <fullName evidence="9">ABC transporter permease</fullName>
    </submittedName>
</protein>
<dbReference type="PANTHER" id="PTHR32196:SF21">
    <property type="entry name" value="ABC TRANSPORTER PERMEASE PROTEIN YPHD-RELATED"/>
    <property type="match status" value="1"/>
</dbReference>
<dbReference type="Proteomes" id="UP001597371">
    <property type="component" value="Unassembled WGS sequence"/>
</dbReference>
<evidence type="ECO:0000256" key="6">
    <source>
        <dbReference type="ARBA" id="ARBA00022989"/>
    </source>
</evidence>
<sequence>MKQVVSALLGRPGSQKRAGGSGVGEALSLIGVLLVLVLLLEGLTGRFVSQATFTSIAFQLPELGLLTLAMLIPIISGGLNLAITFSANIAGLVFAWVLQWGGGPAAGPEIFVLGVLAALLTGALIGGSMGLVIAYTGAHPILVSLAMMIFLRGLGEFLTRGGDVSGFPPYVVQLGQGSVLGIPIPLLIFILCVAIWAVVLRRTRLGFSTYMLGSNIEATRYSGVDTRRMVTLIYTLSGVMCAVAGIVMLTRFNSVRIGHGESYLLITVLACFLGRVDPFGGFGRVLPVVIALVILQVIGSGLNLLGTNQHLATALWGGILILVMVLRYVWGELALGSFLRAGRTPAPATKGPNQ</sequence>
<proteinExistence type="predicted"/>
<evidence type="ECO:0000313" key="9">
    <source>
        <dbReference type="EMBL" id="MFD2237586.1"/>
    </source>
</evidence>
<gene>
    <name evidence="9" type="ORF">ACFSKQ_08920</name>
</gene>